<protein>
    <submittedName>
        <fullName evidence="1">Uncharacterized protein</fullName>
    </submittedName>
</protein>
<gene>
    <name evidence="1" type="ORF">Tco_1056726</name>
</gene>
<reference evidence="1" key="1">
    <citation type="journal article" date="2022" name="Int. J. Mol. Sci.">
        <title>Draft Genome of Tanacetum Coccineum: Genomic Comparison of Closely Related Tanacetum-Family Plants.</title>
        <authorList>
            <person name="Yamashiro T."/>
            <person name="Shiraishi A."/>
            <person name="Nakayama K."/>
            <person name="Satake H."/>
        </authorList>
    </citation>
    <scope>NUCLEOTIDE SEQUENCE</scope>
</reference>
<name>A0ABQ5H447_9ASTR</name>
<dbReference type="EMBL" id="BQNB010019162">
    <property type="protein sequence ID" value="GJT82384.1"/>
    <property type="molecule type" value="Genomic_DNA"/>
</dbReference>
<organism evidence="1 2">
    <name type="scientific">Tanacetum coccineum</name>
    <dbReference type="NCBI Taxonomy" id="301880"/>
    <lineage>
        <taxon>Eukaryota</taxon>
        <taxon>Viridiplantae</taxon>
        <taxon>Streptophyta</taxon>
        <taxon>Embryophyta</taxon>
        <taxon>Tracheophyta</taxon>
        <taxon>Spermatophyta</taxon>
        <taxon>Magnoliopsida</taxon>
        <taxon>eudicotyledons</taxon>
        <taxon>Gunneridae</taxon>
        <taxon>Pentapetalae</taxon>
        <taxon>asterids</taxon>
        <taxon>campanulids</taxon>
        <taxon>Asterales</taxon>
        <taxon>Asteraceae</taxon>
        <taxon>Asteroideae</taxon>
        <taxon>Anthemideae</taxon>
        <taxon>Anthemidinae</taxon>
        <taxon>Tanacetum</taxon>
    </lineage>
</organism>
<evidence type="ECO:0000313" key="1">
    <source>
        <dbReference type="EMBL" id="GJT82384.1"/>
    </source>
</evidence>
<sequence length="462" mass="54074">MMIKREKIFNNALSWKGRNGYYEIMRADGSAKTYLLFSQLLKEFDREHLENLWKLVKAKHGNTRPEEGYERVLWGDLKTMFEHHIEDEVWRSLQGKKVLLWRLYDSCRVHIVRFEDMYVYMLVEKRYPLTPATITDMLNKKLKSNYWNETWEDCWIKSFIRLFGITAALIKVSVAQEESGLLVYKEPLSIMFKMDDPNITKEEYIKLQAEKAQRRGRTFNWETTTYGKVYCDNLDFFIDFEADFPAIVYNDALISSQNVSSKPTVSIYNAIKTDFDFSISFSDSDDEDYTFICDKDSFSYKLIHADELKLELVNDHIEINTELCSENIDIKPMDSVVCISNDTTPVESDEHLETNHDKKNELSETSNFIQIIKVMSQISFHEGKPLIFIINNLYVTFGIPFDPKQLYKDGVYTRRLRRPRMSDTEMGLDIANIMCFQLGGARRSMSRPNNGGNLGMQNNDQS</sequence>
<proteinExistence type="predicted"/>
<dbReference type="Proteomes" id="UP001151760">
    <property type="component" value="Unassembled WGS sequence"/>
</dbReference>
<evidence type="ECO:0000313" key="2">
    <source>
        <dbReference type="Proteomes" id="UP001151760"/>
    </source>
</evidence>
<keyword evidence="2" id="KW-1185">Reference proteome</keyword>
<reference evidence="1" key="2">
    <citation type="submission" date="2022-01" db="EMBL/GenBank/DDBJ databases">
        <authorList>
            <person name="Yamashiro T."/>
            <person name="Shiraishi A."/>
            <person name="Satake H."/>
            <person name="Nakayama K."/>
        </authorList>
    </citation>
    <scope>NUCLEOTIDE SEQUENCE</scope>
</reference>
<accession>A0ABQ5H447</accession>
<comment type="caution">
    <text evidence="1">The sequence shown here is derived from an EMBL/GenBank/DDBJ whole genome shotgun (WGS) entry which is preliminary data.</text>
</comment>